<name>A0A1M6LC57_9BACT</name>
<reference evidence="8" key="1">
    <citation type="submission" date="2016-11" db="EMBL/GenBank/DDBJ databases">
        <authorList>
            <person name="Varghese N."/>
            <person name="Submissions S."/>
        </authorList>
    </citation>
    <scope>NUCLEOTIDE SEQUENCE [LARGE SCALE GENOMIC DNA]</scope>
    <source>
        <strain evidence="8">DSM 16219</strain>
    </source>
</reference>
<dbReference type="OrthoDB" id="9803969at2"/>
<evidence type="ECO:0000313" key="7">
    <source>
        <dbReference type="EMBL" id="SHJ68777.1"/>
    </source>
</evidence>
<dbReference type="InterPro" id="IPR001150">
    <property type="entry name" value="Gly_radical"/>
</dbReference>
<feature type="domain" description="Glycine radical" evidence="5">
    <location>
        <begin position="683"/>
        <end position="803"/>
    </location>
</feature>
<dbReference type="PROSITE" id="PS51149">
    <property type="entry name" value="GLY_RADICAL_2"/>
    <property type="match status" value="1"/>
</dbReference>
<feature type="modified residue" description="Glycine radical" evidence="3">
    <location>
        <position position="779"/>
    </location>
</feature>
<dbReference type="EMBL" id="FQZU01000010">
    <property type="protein sequence ID" value="SHJ68777.1"/>
    <property type="molecule type" value="Genomic_DNA"/>
</dbReference>
<dbReference type="PANTHER" id="PTHR43641">
    <property type="entry name" value="FORMATE ACETYLTRANSFERASE 3-RELATED"/>
    <property type="match status" value="1"/>
</dbReference>
<organism evidence="7 8">
    <name type="scientific">Desulfatibacillum alkenivorans DSM 16219</name>
    <dbReference type="NCBI Taxonomy" id="1121393"/>
    <lineage>
        <taxon>Bacteria</taxon>
        <taxon>Pseudomonadati</taxon>
        <taxon>Thermodesulfobacteriota</taxon>
        <taxon>Desulfobacteria</taxon>
        <taxon>Desulfobacterales</taxon>
        <taxon>Desulfatibacillaceae</taxon>
        <taxon>Desulfatibacillum</taxon>
    </lineage>
</organism>
<dbReference type="AlphaFoldDB" id="A0A1M6LC57"/>
<dbReference type="InterPro" id="IPR051215">
    <property type="entry name" value="GRE"/>
</dbReference>
<protein>
    <submittedName>
        <fullName evidence="7">Glycerol dehydratase, cobalamin-independent, large subunit</fullName>
    </submittedName>
</protein>
<evidence type="ECO:0000313" key="8">
    <source>
        <dbReference type="Proteomes" id="UP000183994"/>
    </source>
</evidence>
<dbReference type="Pfam" id="PF02901">
    <property type="entry name" value="PFL-like"/>
    <property type="match status" value="1"/>
</dbReference>
<evidence type="ECO:0000256" key="2">
    <source>
        <dbReference type="ARBA" id="ARBA00023239"/>
    </source>
</evidence>
<gene>
    <name evidence="7" type="ORF">SAMN02745216_02095</name>
</gene>
<feature type="compositionally biased region" description="Polar residues" evidence="4">
    <location>
        <begin position="679"/>
        <end position="690"/>
    </location>
</feature>
<evidence type="ECO:0000256" key="3">
    <source>
        <dbReference type="PROSITE-ProRule" id="PRU00493"/>
    </source>
</evidence>
<evidence type="ECO:0000259" key="5">
    <source>
        <dbReference type="PROSITE" id="PS51149"/>
    </source>
</evidence>
<keyword evidence="2" id="KW-0456">Lyase</keyword>
<sequence length="803" mass="89097">MPLSTNEKQARSVSPRLSLVKKKDRVTRLKEAVQAATPGICTERALLWTEYFKDKANRTKHVYVQMAEALAHSQNNRSIAIHPGELIVGNYTSRRVGGLMFPELHGLVVMQDLFKFPTRETNPLEISRLNQVRLLSIAPFWATRMLAVKTCDSWLDAFSLVLNQLMGNYYIINEAAGISHIAPDYETLCRLGTDGIKAQASKLQKQSLMDADKWYFYESVKIAAEGLAAFGERYAQLAAEMGENELDEGRAAELKAVAEVCSRVPRKGAKTFREALQCCFFAQIAINNESLDNSVCPGRMDHYLYPYYEKDLKTGLLTREEAKELVGAFSVKMSEIVPVFSKYITRTHGGFFNGQIVNVGGTDKNGEDSTNELTMIFLEVMDELRMRQPNYTARVHKNSPKEYLDKVYGILSKGANSPSIYNDEVIVPVLKQNGVKIGDARNYTPVGCVEPVAQGVSFSSTDAALFNTAIILELALNQGRRLGRFAQIGAKTKPASQMTCIEDVQEAFEIQMFHGINRLLKDLQAIEIANAEHHPTPLSSMLLDGCLENGACSTRGGTRYNFSGIQCVGLVDVGDSLAAIKQAVFEDKKLSMEELVGHLKNNLSDDRWRHYLLNMPKFGNDDPFADIWTAYALDVFKAALDGKTSTRGGKYTVGVYSVTLHEYWGTVVSALPNGRRNGESLSNGMSPSNGQDRKGPTAVLNSMNRIDYSKTDNGVNFNIKFDANTVGSPAGCIAMKSIFSTYFKRGGMQAQINVLDPKVLIEARDNPEAYPHLLVRVSGYSAYFNDLTPAMKEEMIRRTSMGL</sequence>
<dbReference type="GO" id="GO:0005829">
    <property type="term" value="C:cytosol"/>
    <property type="evidence" value="ECO:0007669"/>
    <property type="project" value="TreeGrafter"/>
</dbReference>
<dbReference type="RefSeq" id="WP_073475540.1">
    <property type="nucleotide sequence ID" value="NZ_FQZU01000010.1"/>
</dbReference>
<evidence type="ECO:0000256" key="1">
    <source>
        <dbReference type="ARBA" id="ARBA00022818"/>
    </source>
</evidence>
<dbReference type="Proteomes" id="UP000183994">
    <property type="component" value="Unassembled WGS sequence"/>
</dbReference>
<dbReference type="InterPro" id="IPR004184">
    <property type="entry name" value="PFL_dom"/>
</dbReference>
<dbReference type="Gene3D" id="3.20.70.20">
    <property type="match status" value="1"/>
</dbReference>
<evidence type="ECO:0000256" key="4">
    <source>
        <dbReference type="SAM" id="MobiDB-lite"/>
    </source>
</evidence>
<keyword evidence="8" id="KW-1185">Reference proteome</keyword>
<dbReference type="PROSITE" id="PS51554">
    <property type="entry name" value="PFL"/>
    <property type="match status" value="1"/>
</dbReference>
<dbReference type="Pfam" id="PF01228">
    <property type="entry name" value="Gly_radical"/>
    <property type="match status" value="1"/>
</dbReference>
<feature type="domain" description="PFL" evidence="6">
    <location>
        <begin position="24"/>
        <end position="676"/>
    </location>
</feature>
<dbReference type="PANTHER" id="PTHR43641:SF2">
    <property type="entry name" value="DEHYDRATASE YBIW-RELATED"/>
    <property type="match status" value="1"/>
</dbReference>
<dbReference type="GO" id="GO:0016829">
    <property type="term" value="F:lyase activity"/>
    <property type="evidence" value="ECO:0007669"/>
    <property type="project" value="UniProtKB-KW"/>
</dbReference>
<proteinExistence type="predicted"/>
<dbReference type="STRING" id="1121393.SAMN02745216_02095"/>
<accession>A0A1M6LC57</accession>
<evidence type="ECO:0000259" key="6">
    <source>
        <dbReference type="PROSITE" id="PS51554"/>
    </source>
</evidence>
<keyword evidence="1 3" id="KW-0556">Organic radical</keyword>
<feature type="region of interest" description="Disordered" evidence="4">
    <location>
        <begin position="675"/>
        <end position="696"/>
    </location>
</feature>
<dbReference type="SUPFAM" id="SSF51998">
    <property type="entry name" value="PFL-like glycyl radical enzymes"/>
    <property type="match status" value="1"/>
</dbReference>